<protein>
    <submittedName>
        <fullName evidence="1">Uncharacterized protein</fullName>
    </submittedName>
</protein>
<gene>
    <name evidence="1" type="ORF">Patl1_10010</name>
</gene>
<reference evidence="2" key="1">
    <citation type="journal article" date="2023" name="G3 (Bethesda)">
        <title>Genome assembly and association tests identify interacting loci associated with vigor, precocity, and sex in interspecific pistachio rootstocks.</title>
        <authorList>
            <person name="Palmer W."/>
            <person name="Jacygrad E."/>
            <person name="Sagayaradj S."/>
            <person name="Cavanaugh K."/>
            <person name="Han R."/>
            <person name="Bertier L."/>
            <person name="Beede B."/>
            <person name="Kafkas S."/>
            <person name="Golino D."/>
            <person name="Preece J."/>
            <person name="Michelmore R."/>
        </authorList>
    </citation>
    <scope>NUCLEOTIDE SEQUENCE [LARGE SCALE GENOMIC DNA]</scope>
</reference>
<keyword evidence="2" id="KW-1185">Reference proteome</keyword>
<dbReference type="Proteomes" id="UP001164250">
    <property type="component" value="Chromosome 12"/>
</dbReference>
<evidence type="ECO:0000313" key="2">
    <source>
        <dbReference type="Proteomes" id="UP001164250"/>
    </source>
</evidence>
<name>A0ACC1A341_9ROSI</name>
<proteinExistence type="predicted"/>
<evidence type="ECO:0000313" key="1">
    <source>
        <dbReference type="EMBL" id="KAJ0080655.1"/>
    </source>
</evidence>
<comment type="caution">
    <text evidence="1">The sequence shown here is derived from an EMBL/GenBank/DDBJ whole genome shotgun (WGS) entry which is preliminary data.</text>
</comment>
<organism evidence="1 2">
    <name type="scientific">Pistacia atlantica</name>
    <dbReference type="NCBI Taxonomy" id="434234"/>
    <lineage>
        <taxon>Eukaryota</taxon>
        <taxon>Viridiplantae</taxon>
        <taxon>Streptophyta</taxon>
        <taxon>Embryophyta</taxon>
        <taxon>Tracheophyta</taxon>
        <taxon>Spermatophyta</taxon>
        <taxon>Magnoliopsida</taxon>
        <taxon>eudicotyledons</taxon>
        <taxon>Gunneridae</taxon>
        <taxon>Pentapetalae</taxon>
        <taxon>rosids</taxon>
        <taxon>malvids</taxon>
        <taxon>Sapindales</taxon>
        <taxon>Anacardiaceae</taxon>
        <taxon>Pistacia</taxon>
    </lineage>
</organism>
<dbReference type="EMBL" id="CM047908">
    <property type="protein sequence ID" value="KAJ0080655.1"/>
    <property type="molecule type" value="Genomic_DNA"/>
</dbReference>
<sequence length="73" mass="7844">MALLSGFFGCFSDSSSRVASNDEAVNNNSNNTESKSSKGEADKGSKLNKNKSRSKTPPIPVSYFPIGTRFSHL</sequence>
<accession>A0ACC1A341</accession>